<keyword evidence="2" id="KW-1185">Reference proteome</keyword>
<evidence type="ECO:0000313" key="1">
    <source>
        <dbReference type="EMBL" id="MPC17914.1"/>
    </source>
</evidence>
<comment type="caution">
    <text evidence="1">The sequence shown here is derived from an EMBL/GenBank/DDBJ whole genome shotgun (WGS) entry which is preliminary data.</text>
</comment>
<organism evidence="1 2">
    <name type="scientific">Portunus trituberculatus</name>
    <name type="common">Swimming crab</name>
    <name type="synonym">Neptunus trituberculatus</name>
    <dbReference type="NCBI Taxonomy" id="210409"/>
    <lineage>
        <taxon>Eukaryota</taxon>
        <taxon>Metazoa</taxon>
        <taxon>Ecdysozoa</taxon>
        <taxon>Arthropoda</taxon>
        <taxon>Crustacea</taxon>
        <taxon>Multicrustacea</taxon>
        <taxon>Malacostraca</taxon>
        <taxon>Eumalacostraca</taxon>
        <taxon>Eucarida</taxon>
        <taxon>Decapoda</taxon>
        <taxon>Pleocyemata</taxon>
        <taxon>Brachyura</taxon>
        <taxon>Eubrachyura</taxon>
        <taxon>Portunoidea</taxon>
        <taxon>Portunidae</taxon>
        <taxon>Portuninae</taxon>
        <taxon>Portunus</taxon>
    </lineage>
</organism>
<protein>
    <submittedName>
        <fullName evidence="1">Uncharacterized protein</fullName>
    </submittedName>
</protein>
<dbReference type="Proteomes" id="UP000324222">
    <property type="component" value="Unassembled WGS sequence"/>
</dbReference>
<gene>
    <name evidence="1" type="ORF">E2C01_010784</name>
</gene>
<dbReference type="AlphaFoldDB" id="A0A5B7D9C4"/>
<dbReference type="OrthoDB" id="6347800at2759"/>
<evidence type="ECO:0000313" key="2">
    <source>
        <dbReference type="Proteomes" id="UP000324222"/>
    </source>
</evidence>
<name>A0A5B7D9C4_PORTR</name>
<reference evidence="1 2" key="1">
    <citation type="submission" date="2019-05" db="EMBL/GenBank/DDBJ databases">
        <title>Another draft genome of Portunus trituberculatus and its Hox gene families provides insights of decapod evolution.</title>
        <authorList>
            <person name="Jeong J.-H."/>
            <person name="Song I."/>
            <person name="Kim S."/>
            <person name="Choi T."/>
            <person name="Kim D."/>
            <person name="Ryu S."/>
            <person name="Kim W."/>
        </authorList>
    </citation>
    <scope>NUCLEOTIDE SEQUENCE [LARGE SCALE GENOMIC DNA]</scope>
    <source>
        <tissue evidence="1">Muscle</tissue>
    </source>
</reference>
<accession>A0A5B7D9C4</accession>
<proteinExistence type="predicted"/>
<sequence length="237" mass="25611">MSSQLSLELDMRLGVNVVAVSKTQMNRPDEANIKTSILHHCLEADAYDGCVQCLKCIPLQVYEINTEYMTASGFTPFYLMFHREPRPIDGSLNLRVNSSSKPTFLVRDIEPYMEERDQRASEIINQVLSGQPATERTKVYLEEAGTGAREAGDLLNGVLEEGGGSVYEMGDGEGHVVVVAGGVAGLEGGGEGVEEEEGQHMVVVQPGVGDQGVIMLAENQVIMEAVAGQQFAYLPSS</sequence>
<dbReference type="EMBL" id="VSRR010000631">
    <property type="protein sequence ID" value="MPC17914.1"/>
    <property type="molecule type" value="Genomic_DNA"/>
</dbReference>